<dbReference type="Proteomes" id="UP000606490">
    <property type="component" value="Unassembled WGS sequence"/>
</dbReference>
<sequence>MTSEHIAPLAVPLPQAPTVTGLSRSTIYREAARGNIRLLKAGRSTLVDMASVRAFLASLPTASIRAPQQAA</sequence>
<accession>A0ABS1V858</accession>
<reference evidence="1 2" key="1">
    <citation type="submission" date="2021-01" db="EMBL/GenBank/DDBJ databases">
        <title>Belnapia mucosa sp. nov. and Belnapia arida sp. nov., isolated from the Tabernas Desert (Almeria, Spain).</title>
        <authorList>
            <person name="Molina-Menor E."/>
            <person name="Vidal-Verdu A."/>
            <person name="Calonge A."/>
            <person name="Satari L."/>
            <person name="Pereto Magraner J."/>
            <person name="Porcar Miralles M."/>
        </authorList>
    </citation>
    <scope>NUCLEOTIDE SEQUENCE [LARGE SCALE GENOMIC DNA]</scope>
    <source>
        <strain evidence="1 2">T6</strain>
    </source>
</reference>
<comment type="caution">
    <text evidence="1">The sequence shown here is derived from an EMBL/GenBank/DDBJ whole genome shotgun (WGS) entry which is preliminary data.</text>
</comment>
<dbReference type="EMBL" id="JAEUXJ010000010">
    <property type="protein sequence ID" value="MBL6457840.1"/>
    <property type="molecule type" value="Genomic_DNA"/>
</dbReference>
<protein>
    <recommendedName>
        <fullName evidence="3">Helix-turn-helix domain-containing protein</fullName>
    </recommendedName>
</protein>
<keyword evidence="2" id="KW-1185">Reference proteome</keyword>
<proteinExistence type="predicted"/>
<organism evidence="1 2">
    <name type="scientific">Belnapia mucosa</name>
    <dbReference type="NCBI Taxonomy" id="2804532"/>
    <lineage>
        <taxon>Bacteria</taxon>
        <taxon>Pseudomonadati</taxon>
        <taxon>Pseudomonadota</taxon>
        <taxon>Alphaproteobacteria</taxon>
        <taxon>Acetobacterales</taxon>
        <taxon>Roseomonadaceae</taxon>
        <taxon>Belnapia</taxon>
    </lineage>
</organism>
<dbReference type="RefSeq" id="WP_202827578.1">
    <property type="nucleotide sequence ID" value="NZ_JAEUXJ010000010.1"/>
</dbReference>
<name>A0ABS1V858_9PROT</name>
<gene>
    <name evidence="1" type="ORF">JMJ55_21100</name>
</gene>
<evidence type="ECO:0000313" key="1">
    <source>
        <dbReference type="EMBL" id="MBL6457840.1"/>
    </source>
</evidence>
<evidence type="ECO:0008006" key="3">
    <source>
        <dbReference type="Google" id="ProtNLM"/>
    </source>
</evidence>
<evidence type="ECO:0000313" key="2">
    <source>
        <dbReference type="Proteomes" id="UP000606490"/>
    </source>
</evidence>